<name>A0AAN7YL08_9MYCE</name>
<organism evidence="5 6">
    <name type="scientific">Dictyostelium firmibasis</name>
    <dbReference type="NCBI Taxonomy" id="79012"/>
    <lineage>
        <taxon>Eukaryota</taxon>
        <taxon>Amoebozoa</taxon>
        <taxon>Evosea</taxon>
        <taxon>Eumycetozoa</taxon>
        <taxon>Dictyostelia</taxon>
        <taxon>Dictyosteliales</taxon>
        <taxon>Dictyosteliaceae</taxon>
        <taxon>Dictyostelium</taxon>
    </lineage>
</organism>
<evidence type="ECO:0000256" key="2">
    <source>
        <dbReference type="SAM" id="Phobius"/>
    </source>
</evidence>
<proteinExistence type="predicted"/>
<evidence type="ECO:0000256" key="1">
    <source>
        <dbReference type="PROSITE-ProRule" id="PRU00076"/>
    </source>
</evidence>
<dbReference type="AlphaFoldDB" id="A0AAN7YL08"/>
<comment type="caution">
    <text evidence="5">The sequence shown here is derived from an EMBL/GenBank/DDBJ whole genome shotgun (WGS) entry which is preliminary data.</text>
</comment>
<evidence type="ECO:0000313" key="5">
    <source>
        <dbReference type="EMBL" id="KAK5575149.1"/>
    </source>
</evidence>
<keyword evidence="2" id="KW-1133">Transmembrane helix</keyword>
<keyword evidence="2" id="KW-0812">Transmembrane</keyword>
<gene>
    <name evidence="5" type="ORF">RB653_010405</name>
</gene>
<feature type="signal peptide" evidence="3">
    <location>
        <begin position="1"/>
        <end position="20"/>
    </location>
</feature>
<evidence type="ECO:0000256" key="3">
    <source>
        <dbReference type="SAM" id="SignalP"/>
    </source>
</evidence>
<dbReference type="InterPro" id="IPR053331">
    <property type="entry name" value="EGF-like_comC"/>
</dbReference>
<sequence length="1034" mass="115662">MANYKHIIFFTILIICSVNCIDLISIEQQPLFALAQKINDINLNVAGLESKICNGYFTDCYCDADGYLSGLILKANSTNSINWDDFIGFSKLENLVITNVYLSDQYFLYNSTKLVPLLEIHTYSNLIIDKPLPQNTLITEFNLNVINPPVLNIKASYFSKLVFFSIKNPVNIENDLSDPSGNEIEVLRIVSPNLPNVMLFQNLSSFYFDSTRYYFNQSTLSNLQSFNSIIELKLTFPSIISYDFPIGLSLIQNPKWIYVELNGNWNPPSEYIDFSNHKVSNSYFTISAGPKFNINGSFPFSKISSGQCEYFNFINGNLTTLPDLKIFNNVKQISLFSNVGGNLPSAKDSLQKSRVTHTFDLTGNKLTGTIDESWCSIDLKVSNNALSGLLPDCYYCYQNDPTYRYRLIGNNFTNIDINPACTYEQISVYKIIINENSATLIGKNIGINLNNIITDPLILFNTNNLNDSFTGTIFGNISSYDFINIRFKIPGINFTLSLGNNPPAVSNFSTSGLTVNFIGQYFSYNKSAIIVKIYNGKEFLDCTVQSSIFSEIICKLDFPVFSYDSWSDEKSVLYVDGMNTSFVIKLMNSTINNGYCDGFTKECYCYNGWTTLSPGPYCVIPNHYISTSSKVPSTTGGNISLFGWFGDIHNNIEVIINNTPLPIQSIDNETIVITISPGVGSKNIQVIQNNITWTGLIYPYSELTIKCLNDCSGNGVCNNSNGECKCNENYIGLDCLTKASSSTPPSQTHINPNGSTLISNEDTIFLIYFESINEIDFNNNQIQNSSINLKNGWKIDKNNSNSIESVSSITTFYQNINNITIIMTIENIESNNGKEFTFAGNQFTVSKDGFKLSLSVSNWNYKSNLNTLQIQMSSDVSLNEGNKTNECIDSDSKSTNVETSSNSNDLQNVNYLKISKNGKTLYGRFQTKMLSDGRPTTTITKVISKDDKKILISLNMPHCNECLLDPDFSVVINPDFKSSDSCGKENKKPWLIPVAVTVPIVGCALIIASFLLTMKILRLKKEKIRMKIALKNFK</sequence>
<feature type="disulfide bond" evidence="1">
    <location>
        <begin position="726"/>
        <end position="735"/>
    </location>
</feature>
<dbReference type="PROSITE" id="PS50026">
    <property type="entry name" value="EGF_3"/>
    <property type="match status" value="1"/>
</dbReference>
<dbReference type="EMBL" id="JAVFKY010000006">
    <property type="protein sequence ID" value="KAK5575149.1"/>
    <property type="molecule type" value="Genomic_DNA"/>
</dbReference>
<keyword evidence="1" id="KW-0245">EGF-like domain</keyword>
<keyword evidence="1" id="KW-1015">Disulfide bond</keyword>
<feature type="disulfide bond" evidence="1">
    <location>
        <begin position="707"/>
        <end position="717"/>
    </location>
</feature>
<dbReference type="PANTHER" id="PTHR24032:SF39">
    <property type="entry name" value="EGF-LIKE DOMAIN-CONTAINING PROTEIN"/>
    <property type="match status" value="1"/>
</dbReference>
<keyword evidence="2" id="KW-0472">Membrane</keyword>
<reference evidence="5 6" key="1">
    <citation type="submission" date="2023-11" db="EMBL/GenBank/DDBJ databases">
        <title>Dfirmibasis_genome.</title>
        <authorList>
            <person name="Edelbroek B."/>
            <person name="Kjellin J."/>
            <person name="Jerlstrom-Hultqvist J."/>
            <person name="Soderbom F."/>
        </authorList>
    </citation>
    <scope>NUCLEOTIDE SEQUENCE [LARGE SCALE GENOMIC DNA]</scope>
    <source>
        <strain evidence="5 6">TNS-C-14</strain>
    </source>
</reference>
<keyword evidence="6" id="KW-1185">Reference proteome</keyword>
<keyword evidence="3" id="KW-0732">Signal</keyword>
<accession>A0AAN7YL08</accession>
<dbReference type="Pfam" id="PF22933">
    <property type="entry name" value="ComC_SSD"/>
    <property type="match status" value="1"/>
</dbReference>
<dbReference type="Proteomes" id="UP001344447">
    <property type="component" value="Unassembled WGS sequence"/>
</dbReference>
<feature type="transmembrane region" description="Helical" evidence="2">
    <location>
        <begin position="990"/>
        <end position="1017"/>
    </location>
</feature>
<feature type="domain" description="EGF-like" evidence="4">
    <location>
        <begin position="703"/>
        <end position="736"/>
    </location>
</feature>
<protein>
    <recommendedName>
        <fullName evidence="4">EGF-like domain-containing protein</fullName>
    </recommendedName>
</protein>
<dbReference type="PANTHER" id="PTHR24032">
    <property type="entry name" value="EGF-LIKE DOMAIN-CONTAINING PROTEIN-RELATED-RELATED"/>
    <property type="match status" value="1"/>
</dbReference>
<evidence type="ECO:0000313" key="6">
    <source>
        <dbReference type="Proteomes" id="UP001344447"/>
    </source>
</evidence>
<comment type="caution">
    <text evidence="1">Lacks conserved residue(s) required for the propagation of feature annotation.</text>
</comment>
<dbReference type="InterPro" id="IPR000742">
    <property type="entry name" value="EGF"/>
</dbReference>
<dbReference type="InterPro" id="IPR057013">
    <property type="entry name" value="LRR_ComC"/>
</dbReference>
<evidence type="ECO:0000259" key="4">
    <source>
        <dbReference type="PROSITE" id="PS50026"/>
    </source>
</evidence>
<dbReference type="Pfam" id="PF24141">
    <property type="entry name" value="LRR_ComC"/>
    <property type="match status" value="1"/>
</dbReference>
<dbReference type="InterPro" id="IPR054484">
    <property type="entry name" value="ComC_SSD"/>
</dbReference>
<feature type="chain" id="PRO_5043005461" description="EGF-like domain-containing protein" evidence="3">
    <location>
        <begin position="21"/>
        <end position="1034"/>
    </location>
</feature>
<dbReference type="PROSITE" id="PS00022">
    <property type="entry name" value="EGF_1"/>
    <property type="match status" value="1"/>
</dbReference>